<evidence type="ECO:0000313" key="2">
    <source>
        <dbReference type="Proteomes" id="UP000015102"/>
    </source>
</evidence>
<accession>T1GE76</accession>
<proteinExistence type="predicted"/>
<reference evidence="2" key="1">
    <citation type="submission" date="2013-02" db="EMBL/GenBank/DDBJ databases">
        <authorList>
            <person name="Hughes D."/>
        </authorList>
    </citation>
    <scope>NUCLEOTIDE SEQUENCE</scope>
    <source>
        <strain>Durham</strain>
        <strain evidence="2">NC isolate 2 -- Noor lab</strain>
    </source>
</reference>
<keyword evidence="2" id="KW-1185">Reference proteome</keyword>
<organism evidence="1 2">
    <name type="scientific">Megaselia scalaris</name>
    <name type="common">Humpbacked fly</name>
    <name type="synonym">Phora scalaris</name>
    <dbReference type="NCBI Taxonomy" id="36166"/>
    <lineage>
        <taxon>Eukaryota</taxon>
        <taxon>Metazoa</taxon>
        <taxon>Ecdysozoa</taxon>
        <taxon>Arthropoda</taxon>
        <taxon>Hexapoda</taxon>
        <taxon>Insecta</taxon>
        <taxon>Pterygota</taxon>
        <taxon>Neoptera</taxon>
        <taxon>Endopterygota</taxon>
        <taxon>Diptera</taxon>
        <taxon>Brachycera</taxon>
        <taxon>Muscomorpha</taxon>
        <taxon>Platypezoidea</taxon>
        <taxon>Phoridae</taxon>
        <taxon>Megaseliini</taxon>
        <taxon>Megaselia</taxon>
    </lineage>
</organism>
<dbReference type="Proteomes" id="UP000015102">
    <property type="component" value="Unassembled WGS sequence"/>
</dbReference>
<sequence>MVNTLSDFQNDGILLRLGGYGLEFGTDNVLSSSKGDIVDVPVRKRALGRVVYGFYNNTDVKGPINTKDRSKDSQLNMKTSITNNC</sequence>
<dbReference type="HOGENOM" id="CLU_2515244_0_0_1"/>
<reference evidence="1" key="2">
    <citation type="submission" date="2015-06" db="UniProtKB">
        <authorList>
            <consortium name="EnsemblMetazoa"/>
        </authorList>
    </citation>
    <scope>IDENTIFICATION</scope>
</reference>
<protein>
    <submittedName>
        <fullName evidence="1">Uncharacterized protein</fullName>
    </submittedName>
</protein>
<name>T1GE76_MEGSC</name>
<evidence type="ECO:0000313" key="1">
    <source>
        <dbReference type="EnsemblMetazoa" id="MESCA001634-PA"/>
    </source>
</evidence>
<dbReference type="EnsemblMetazoa" id="MESCA001634-RA">
    <property type="protein sequence ID" value="MESCA001634-PA"/>
    <property type="gene ID" value="MESCA001634"/>
</dbReference>
<dbReference type="EMBL" id="CAQQ02034403">
    <property type="status" value="NOT_ANNOTATED_CDS"/>
    <property type="molecule type" value="Genomic_DNA"/>
</dbReference>
<dbReference type="AlphaFoldDB" id="T1GE76"/>